<gene>
    <name evidence="2" type="ORF">ACFSQT_11230</name>
    <name evidence="3" type="ORF">ACFSQT_31980</name>
</gene>
<evidence type="ECO:0000313" key="3">
    <source>
        <dbReference type="EMBL" id="MFD2057537.1"/>
    </source>
</evidence>
<organism evidence="2 4">
    <name type="scientific">Mesorhizobium calcicola</name>
    <dbReference type="NCBI Taxonomy" id="1300310"/>
    <lineage>
        <taxon>Bacteria</taxon>
        <taxon>Pseudomonadati</taxon>
        <taxon>Pseudomonadota</taxon>
        <taxon>Alphaproteobacteria</taxon>
        <taxon>Hyphomicrobiales</taxon>
        <taxon>Phyllobacteriaceae</taxon>
        <taxon>Mesorhizobium</taxon>
    </lineage>
</organism>
<dbReference type="Proteomes" id="UP001597349">
    <property type="component" value="Unassembled WGS sequence"/>
</dbReference>
<dbReference type="RefSeq" id="WP_379018503.1">
    <property type="nucleotide sequence ID" value="NZ_JBHUGY010000019.1"/>
</dbReference>
<name>A0ABW4WCT3_9HYPH</name>
<dbReference type="EMBL" id="JBHUGY010000019">
    <property type="protein sequence ID" value="MFD2053640.1"/>
    <property type="molecule type" value="Genomic_DNA"/>
</dbReference>
<feature type="compositionally biased region" description="Basic and acidic residues" evidence="1">
    <location>
        <begin position="1"/>
        <end position="15"/>
    </location>
</feature>
<reference evidence="2" key="3">
    <citation type="submission" date="2024-09" db="EMBL/GenBank/DDBJ databases">
        <authorList>
            <person name="Sun Q."/>
            <person name="Mori K."/>
        </authorList>
    </citation>
    <scope>NUCLEOTIDE SEQUENCE</scope>
    <source>
        <strain evidence="2">ICMP 19560</strain>
    </source>
</reference>
<proteinExistence type="predicted"/>
<protein>
    <submittedName>
        <fullName evidence="2">Uncharacterized protein</fullName>
    </submittedName>
</protein>
<keyword evidence="4" id="KW-1185">Reference proteome</keyword>
<sequence>MSVEHSDDIDPKIEEVPADSSPDGEIFDLWKDGKHVAYVVIPAKTGKRHTVVGDLGDAHKALGVLNSGKPE</sequence>
<evidence type="ECO:0000313" key="2">
    <source>
        <dbReference type="EMBL" id="MFD2053640.1"/>
    </source>
</evidence>
<comment type="caution">
    <text evidence="2">The sequence shown here is derived from an EMBL/GenBank/DDBJ whole genome shotgun (WGS) entry which is preliminary data.</text>
</comment>
<dbReference type="EMBL" id="JBHUGY010000059">
    <property type="protein sequence ID" value="MFD2057537.1"/>
    <property type="molecule type" value="Genomic_DNA"/>
</dbReference>
<evidence type="ECO:0000256" key="1">
    <source>
        <dbReference type="SAM" id="MobiDB-lite"/>
    </source>
</evidence>
<feature type="region of interest" description="Disordered" evidence="1">
    <location>
        <begin position="1"/>
        <end position="23"/>
    </location>
</feature>
<evidence type="ECO:0000313" key="4">
    <source>
        <dbReference type="Proteomes" id="UP001597349"/>
    </source>
</evidence>
<reference evidence="2" key="1">
    <citation type="journal article" date="2014" name="Int. J. Syst. Evol. Microbiol.">
        <title>Complete genome of a new Firmicutes species belonging to the dominant human colonic microbiota ('Ruminococcus bicirculans') reveals two chromosomes and a selective capacity to utilize plant glucans.</title>
        <authorList>
            <consortium name="NISC Comparative Sequencing Program"/>
            <person name="Wegmann U."/>
            <person name="Louis P."/>
            <person name="Goesmann A."/>
            <person name="Henrissat B."/>
            <person name="Duncan S.H."/>
            <person name="Flint H.J."/>
        </authorList>
    </citation>
    <scope>NUCLEOTIDE SEQUENCE</scope>
    <source>
        <strain evidence="2">ICMP 19560</strain>
    </source>
</reference>
<accession>A0ABW4WCT3</accession>
<reference evidence="4" key="2">
    <citation type="journal article" date="2019" name="Int. J. Syst. Evol. Microbiol.">
        <title>The Global Catalogue of Microorganisms (GCM) 10K type strain sequencing project: providing services to taxonomists for standard genome sequencing and annotation.</title>
        <authorList>
            <consortium name="The Broad Institute Genomics Platform"/>
            <consortium name="The Broad Institute Genome Sequencing Center for Infectious Disease"/>
            <person name="Wu L."/>
            <person name="Ma J."/>
        </authorList>
    </citation>
    <scope>NUCLEOTIDE SEQUENCE [LARGE SCALE GENOMIC DNA]</scope>
    <source>
        <strain evidence="4">CGMCC 1.16226</strain>
    </source>
</reference>